<dbReference type="Proteomes" id="UP000236569">
    <property type="component" value="Unassembled WGS sequence"/>
</dbReference>
<evidence type="ECO:0000313" key="1">
    <source>
        <dbReference type="EMBL" id="GBF06810.1"/>
    </source>
</evidence>
<accession>A0A2I9D8E2</accession>
<protein>
    <submittedName>
        <fullName evidence="1">Uncharacterized protein</fullName>
    </submittedName>
</protein>
<organism evidence="1 2">
    <name type="scientific">Deinococcus aerius</name>
    <dbReference type="NCBI Taxonomy" id="200253"/>
    <lineage>
        <taxon>Bacteria</taxon>
        <taxon>Thermotogati</taxon>
        <taxon>Deinococcota</taxon>
        <taxon>Deinococci</taxon>
        <taxon>Deinococcales</taxon>
        <taxon>Deinococcaceae</taxon>
        <taxon>Deinococcus</taxon>
    </lineage>
</organism>
<keyword evidence="2" id="KW-1185">Reference proteome</keyword>
<proteinExistence type="predicted"/>
<sequence length="51" mass="6103">MNPNLVLHQDRARELRAEASRDREARAARPERPDLLQRVRLMLLFRQPRLA</sequence>
<evidence type="ECO:0000313" key="2">
    <source>
        <dbReference type="Proteomes" id="UP000236569"/>
    </source>
</evidence>
<dbReference type="AlphaFoldDB" id="A0A2I9D8E2"/>
<dbReference type="RefSeq" id="WP_165794222.1">
    <property type="nucleotide sequence ID" value="NZ_BFAG01000010.1"/>
</dbReference>
<reference evidence="2" key="1">
    <citation type="submission" date="2018-01" db="EMBL/GenBank/DDBJ databases">
        <title>Draft Genome Sequence of the Radioresistant Bacterium Deinococcus aerius TR0125, Isolated from the Higher Atmosphere above Japan.</title>
        <authorList>
            <person name="Satoh K."/>
            <person name="Arai H."/>
            <person name="Sanzen T."/>
            <person name="Kawaguchi Y."/>
            <person name="Hayashi H."/>
            <person name="Yokobori S."/>
            <person name="Yamagishi A."/>
            <person name="Oono Y."/>
            <person name="Narumi I."/>
        </authorList>
    </citation>
    <scope>NUCLEOTIDE SEQUENCE [LARGE SCALE GENOMIC DNA]</scope>
    <source>
        <strain evidence="2">TR0125</strain>
    </source>
</reference>
<comment type="caution">
    <text evidence="1">The sequence shown here is derived from an EMBL/GenBank/DDBJ whole genome shotgun (WGS) entry which is preliminary data.</text>
</comment>
<dbReference type="EMBL" id="BFAG01000010">
    <property type="protein sequence ID" value="GBF06810.1"/>
    <property type="molecule type" value="Genomic_DNA"/>
</dbReference>
<name>A0A2I9D8E2_9DEIO</name>
<gene>
    <name evidence="1" type="ORF">DAERI_100173</name>
</gene>